<dbReference type="Gene3D" id="1.10.3860.10">
    <property type="entry name" value="Sodium:dicarboxylate symporter"/>
    <property type="match status" value="2"/>
</dbReference>
<comment type="similarity">
    <text evidence="2 7">Belongs to the dicarboxylate/amino acid:cation symporter (DAACS) (TC 2.A.23) family.</text>
</comment>
<reference evidence="9" key="1">
    <citation type="submission" date="2020-11" db="EMBL/GenBank/DDBJ databases">
        <authorList>
            <person name="Tran Van P."/>
        </authorList>
    </citation>
    <scope>NUCLEOTIDE SEQUENCE</scope>
</reference>
<dbReference type="Pfam" id="PF00375">
    <property type="entry name" value="SDF"/>
    <property type="match status" value="2"/>
</dbReference>
<keyword evidence="6 7" id="KW-0472">Membrane</keyword>
<feature type="transmembrane region" description="Helical" evidence="7">
    <location>
        <begin position="112"/>
        <end position="136"/>
    </location>
</feature>
<feature type="region of interest" description="Disordered" evidence="8">
    <location>
        <begin position="562"/>
        <end position="582"/>
    </location>
</feature>
<evidence type="ECO:0000256" key="3">
    <source>
        <dbReference type="ARBA" id="ARBA00022448"/>
    </source>
</evidence>
<dbReference type="InterPro" id="IPR001991">
    <property type="entry name" value="Na-dicarboxylate_symporter"/>
</dbReference>
<feature type="transmembrane region" description="Helical" evidence="7">
    <location>
        <begin position="148"/>
        <end position="170"/>
    </location>
</feature>
<dbReference type="SUPFAM" id="SSF118215">
    <property type="entry name" value="Proton glutamate symport protein"/>
    <property type="match status" value="2"/>
</dbReference>
<feature type="transmembrane region" description="Helical" evidence="7">
    <location>
        <begin position="72"/>
        <end position="92"/>
    </location>
</feature>
<dbReference type="AlphaFoldDB" id="A0A7R9AVE2"/>
<dbReference type="GO" id="GO:0015195">
    <property type="term" value="F:L-threonine transmembrane transporter activity"/>
    <property type="evidence" value="ECO:0007669"/>
    <property type="project" value="TreeGrafter"/>
</dbReference>
<evidence type="ECO:0000256" key="6">
    <source>
        <dbReference type="ARBA" id="ARBA00023136"/>
    </source>
</evidence>
<dbReference type="InterPro" id="IPR036458">
    <property type="entry name" value="Na:dicarbo_symporter_sf"/>
</dbReference>
<proteinExistence type="inferred from homology"/>
<gene>
    <name evidence="9" type="ORF">TSIB3V08_LOCUS4841</name>
</gene>
<keyword evidence="3 7" id="KW-0813">Transport</keyword>
<evidence type="ECO:0000256" key="5">
    <source>
        <dbReference type="ARBA" id="ARBA00022989"/>
    </source>
</evidence>
<feature type="transmembrane region" description="Helical" evidence="7">
    <location>
        <begin position="319"/>
        <end position="345"/>
    </location>
</feature>
<accession>A0A7R9AVE2</accession>
<dbReference type="GO" id="GO:0015194">
    <property type="term" value="F:L-serine transmembrane transporter activity"/>
    <property type="evidence" value="ECO:0007669"/>
    <property type="project" value="TreeGrafter"/>
</dbReference>
<dbReference type="PANTHER" id="PTHR11958:SF63">
    <property type="entry name" value="AMINO ACID TRANSPORTER"/>
    <property type="match status" value="1"/>
</dbReference>
<evidence type="ECO:0000256" key="8">
    <source>
        <dbReference type="SAM" id="MobiDB-lite"/>
    </source>
</evidence>
<keyword evidence="5 7" id="KW-1133">Transmembrane helix</keyword>
<dbReference type="GO" id="GO:0015183">
    <property type="term" value="F:L-aspartate transmembrane transporter activity"/>
    <property type="evidence" value="ECO:0007669"/>
    <property type="project" value="TreeGrafter"/>
</dbReference>
<dbReference type="GO" id="GO:0005886">
    <property type="term" value="C:plasma membrane"/>
    <property type="evidence" value="ECO:0007669"/>
    <property type="project" value="TreeGrafter"/>
</dbReference>
<evidence type="ECO:0000313" key="9">
    <source>
        <dbReference type="EMBL" id="CAD7260673.1"/>
    </source>
</evidence>
<comment type="subcellular location">
    <subcellularLocation>
        <location evidence="1 7">Membrane</location>
        <topology evidence="1 7">Multi-pass membrane protein</topology>
    </subcellularLocation>
</comment>
<evidence type="ECO:0000256" key="1">
    <source>
        <dbReference type="ARBA" id="ARBA00004141"/>
    </source>
</evidence>
<dbReference type="EMBL" id="OC001790">
    <property type="protein sequence ID" value="CAD7260673.1"/>
    <property type="molecule type" value="Genomic_DNA"/>
</dbReference>
<feature type="transmembrane region" description="Helical" evidence="7">
    <location>
        <begin position="245"/>
        <end position="265"/>
    </location>
</feature>
<keyword evidence="7" id="KW-0769">Symport</keyword>
<organism evidence="9">
    <name type="scientific">Timema shepardi</name>
    <name type="common">Walking stick</name>
    <dbReference type="NCBI Taxonomy" id="629360"/>
    <lineage>
        <taxon>Eukaryota</taxon>
        <taxon>Metazoa</taxon>
        <taxon>Ecdysozoa</taxon>
        <taxon>Arthropoda</taxon>
        <taxon>Hexapoda</taxon>
        <taxon>Insecta</taxon>
        <taxon>Pterygota</taxon>
        <taxon>Neoptera</taxon>
        <taxon>Polyneoptera</taxon>
        <taxon>Phasmatodea</taxon>
        <taxon>Timematodea</taxon>
        <taxon>Timematoidea</taxon>
        <taxon>Timematidae</taxon>
        <taxon>Timema</taxon>
    </lineage>
</organism>
<keyword evidence="4 7" id="KW-0812">Transmembrane</keyword>
<name>A0A7R9AVE2_TIMSH</name>
<dbReference type="GO" id="GO:0015180">
    <property type="term" value="F:L-alanine transmembrane transporter activity"/>
    <property type="evidence" value="ECO:0007669"/>
    <property type="project" value="TreeGrafter"/>
</dbReference>
<dbReference type="PANTHER" id="PTHR11958">
    <property type="entry name" value="SODIUM/DICARBOXYLATE SYMPORTER-RELATED"/>
    <property type="match status" value="1"/>
</dbReference>
<evidence type="ECO:0000256" key="2">
    <source>
        <dbReference type="ARBA" id="ARBA00006148"/>
    </source>
</evidence>
<dbReference type="GO" id="GO:0015813">
    <property type="term" value="P:L-glutamate transmembrane transport"/>
    <property type="evidence" value="ECO:0007669"/>
    <property type="project" value="TreeGrafter"/>
</dbReference>
<dbReference type="InterPro" id="IPR050746">
    <property type="entry name" value="DAACS"/>
</dbReference>
<dbReference type="GO" id="GO:0015293">
    <property type="term" value="F:symporter activity"/>
    <property type="evidence" value="ECO:0007669"/>
    <property type="project" value="UniProtKB-UniRule"/>
</dbReference>
<dbReference type="PRINTS" id="PR00173">
    <property type="entry name" value="EDTRNSPORT"/>
</dbReference>
<feature type="transmembrane region" description="Helical" evidence="7">
    <location>
        <begin position="286"/>
        <end position="307"/>
    </location>
</feature>
<evidence type="ECO:0000256" key="4">
    <source>
        <dbReference type="ARBA" id="ARBA00022692"/>
    </source>
</evidence>
<protein>
    <recommendedName>
        <fullName evidence="7">Amino acid transporter</fullName>
    </recommendedName>
</protein>
<feature type="transmembrane region" description="Helical" evidence="7">
    <location>
        <begin position="489"/>
        <end position="518"/>
    </location>
</feature>
<evidence type="ECO:0000256" key="7">
    <source>
        <dbReference type="RuleBase" id="RU361216"/>
    </source>
</evidence>
<sequence>MFSTKQLASVATMSKASLSPQTRLTTTARSRLETQSGILRVVVPKWVFTYSPAMGWRKIGTRLQRFYEGNRLTIWILTGAVLGVVLGVVLRVSREEPYTEREAMYVGVLGEIFLQMLKVVALPLMVGCLVCAFATLDRRISGKIGLQLILFILITKIEVVILAITLTMVLKPGHGVSESKEENATFYPKNLTVADSFLDMVRNMFPSNLAEMCLMQYETVLIPPTNATLDLHHWVVKPGGTMKEATNLLGVVCVSIAFGVAFNILQEMGKPAVVIVTSFTRSTFILIKWILWVSPVLLVSLVAGQILKMRKPGDLIARLGLYFVCLILGHIIHLSIAYIIMYFVITRKNPFTFVGQSNELEVNPQIAETLATAFATTSSIACIPLAINNLEEKAGVDPMIARFVIPVGINVNKDGTALSLGVQAIFISQLSDITLTVGQSGGGIRSPASGHHGDSRTGKNGETIALRVEGVFVVQLADSTLTVGQVASVIFLAVSGSVAAAGVAHATLVSLVIILNSLGLPPSSMGLLLAVDFVRDRMATVLNVMGNCVVAAIVSHLNEKTTRRSQQDEVDQEEKAWQEEED</sequence>